<dbReference type="GO" id="GO:0055085">
    <property type="term" value="P:transmembrane transport"/>
    <property type="evidence" value="ECO:0007669"/>
    <property type="project" value="InterPro"/>
</dbReference>
<gene>
    <name evidence="3" type="primary">dctP</name>
    <name evidence="3" type="ORF">J5Y10_15510</name>
</gene>
<evidence type="ECO:0000256" key="2">
    <source>
        <dbReference type="SAM" id="SignalP"/>
    </source>
</evidence>
<dbReference type="PANTHER" id="PTHR33376">
    <property type="match status" value="1"/>
</dbReference>
<sequence length="324" mass="33413">MPTRRAFLALLPAAGLAGAARAAEAWRIVTEYPANAMPGEGIAHFAQAATRLSNGALSVTPGFDAPDGLRSAAMIRAAAEGRVQAADAFTGALAAEAPIFQLSALPFLTASAEDTARLLRAARPAYAAALGARGVTLLYATPWPATGLWSRNPVSGPETLRGLKVRTYDAASTAVMRNAGAEPAQISFADALPRLRAGEMDAVMSSGDGGAGARLWEILPHFTVLDYASPLSLAFCNTAALRALPKPVQDHVEQAARETEARQFQAIATRLAENEARMRANGVTLAGGASLRAALAAAAAPVVADWTSRAGAEGAAILNTYRAG</sequence>
<dbReference type="NCBIfam" id="NF037995">
    <property type="entry name" value="TRAP_S1"/>
    <property type="match status" value="1"/>
</dbReference>
<dbReference type="AlphaFoldDB" id="A0A940MU57"/>
<dbReference type="PROSITE" id="PS51318">
    <property type="entry name" value="TAT"/>
    <property type="match status" value="1"/>
</dbReference>
<dbReference type="Gene3D" id="3.40.190.170">
    <property type="entry name" value="Bacterial extracellular solute-binding protein, family 7"/>
    <property type="match status" value="1"/>
</dbReference>
<evidence type="ECO:0000256" key="1">
    <source>
        <dbReference type="ARBA" id="ARBA00022729"/>
    </source>
</evidence>
<dbReference type="InterPro" id="IPR038404">
    <property type="entry name" value="TRAP_DctP_sf"/>
</dbReference>
<protein>
    <submittedName>
        <fullName evidence="3">TRAP transporter substrate-binding protein DctP</fullName>
    </submittedName>
</protein>
<organism evidence="3 4">
    <name type="scientific">Roseomonas indoligenes</name>
    <dbReference type="NCBI Taxonomy" id="2820811"/>
    <lineage>
        <taxon>Bacteria</taxon>
        <taxon>Pseudomonadati</taxon>
        <taxon>Pseudomonadota</taxon>
        <taxon>Alphaproteobacteria</taxon>
        <taxon>Acetobacterales</taxon>
        <taxon>Roseomonadaceae</taxon>
        <taxon>Roseomonas</taxon>
    </lineage>
</organism>
<dbReference type="Proteomes" id="UP000677537">
    <property type="component" value="Unassembled WGS sequence"/>
</dbReference>
<dbReference type="InterPro" id="IPR018389">
    <property type="entry name" value="DctP_fam"/>
</dbReference>
<keyword evidence="1 2" id="KW-0732">Signal</keyword>
<dbReference type="EMBL" id="JAGIZA010000009">
    <property type="protein sequence ID" value="MBP0494193.1"/>
    <property type="molecule type" value="Genomic_DNA"/>
</dbReference>
<dbReference type="InterPro" id="IPR006311">
    <property type="entry name" value="TAT_signal"/>
</dbReference>
<evidence type="ECO:0000313" key="3">
    <source>
        <dbReference type="EMBL" id="MBP0494193.1"/>
    </source>
</evidence>
<feature type="chain" id="PRO_5037299907" evidence="2">
    <location>
        <begin position="23"/>
        <end position="324"/>
    </location>
</feature>
<evidence type="ECO:0000313" key="4">
    <source>
        <dbReference type="Proteomes" id="UP000677537"/>
    </source>
</evidence>
<proteinExistence type="predicted"/>
<comment type="caution">
    <text evidence="3">The sequence shown here is derived from an EMBL/GenBank/DDBJ whole genome shotgun (WGS) entry which is preliminary data.</text>
</comment>
<keyword evidence="4" id="KW-1185">Reference proteome</keyword>
<feature type="signal peptide" evidence="2">
    <location>
        <begin position="1"/>
        <end position="22"/>
    </location>
</feature>
<dbReference type="RefSeq" id="WP_209374943.1">
    <property type="nucleotide sequence ID" value="NZ_JAGIZA010000009.1"/>
</dbReference>
<reference evidence="3" key="1">
    <citation type="submission" date="2021-03" db="EMBL/GenBank/DDBJ databases">
        <authorList>
            <person name="So Y."/>
        </authorList>
    </citation>
    <scope>NUCLEOTIDE SEQUENCE</scope>
    <source>
        <strain evidence="3">SG15</strain>
    </source>
</reference>
<name>A0A940MU57_9PROT</name>
<dbReference type="PANTHER" id="PTHR33376:SF4">
    <property type="entry name" value="SIALIC ACID-BINDING PERIPLASMIC PROTEIN SIAP"/>
    <property type="match status" value="1"/>
</dbReference>
<accession>A0A940MU57</accession>
<dbReference type="Pfam" id="PF03480">
    <property type="entry name" value="DctP"/>
    <property type="match status" value="1"/>
</dbReference>